<evidence type="ECO:0000313" key="2">
    <source>
        <dbReference type="Proteomes" id="UP000712281"/>
    </source>
</evidence>
<dbReference type="AlphaFoldDB" id="A0A8S9FSY2"/>
<reference evidence="1" key="1">
    <citation type="submission" date="2019-12" db="EMBL/GenBank/DDBJ databases">
        <title>Genome sequencing and annotation of Brassica cretica.</title>
        <authorList>
            <person name="Studholme D.J."/>
            <person name="Sarris P.F."/>
        </authorList>
    </citation>
    <scope>NUCLEOTIDE SEQUENCE</scope>
    <source>
        <strain evidence="1">PFS-001/15</strain>
        <tissue evidence="1">Leaf</tissue>
    </source>
</reference>
<organism evidence="1 2">
    <name type="scientific">Brassica cretica</name>
    <name type="common">Mustard</name>
    <dbReference type="NCBI Taxonomy" id="69181"/>
    <lineage>
        <taxon>Eukaryota</taxon>
        <taxon>Viridiplantae</taxon>
        <taxon>Streptophyta</taxon>
        <taxon>Embryophyta</taxon>
        <taxon>Tracheophyta</taxon>
        <taxon>Spermatophyta</taxon>
        <taxon>Magnoliopsida</taxon>
        <taxon>eudicotyledons</taxon>
        <taxon>Gunneridae</taxon>
        <taxon>Pentapetalae</taxon>
        <taxon>rosids</taxon>
        <taxon>malvids</taxon>
        <taxon>Brassicales</taxon>
        <taxon>Brassicaceae</taxon>
        <taxon>Brassiceae</taxon>
        <taxon>Brassica</taxon>
    </lineage>
</organism>
<dbReference type="Proteomes" id="UP000712281">
    <property type="component" value="Unassembled WGS sequence"/>
</dbReference>
<proteinExistence type="predicted"/>
<name>A0A8S9FSY2_BRACR</name>
<dbReference type="EMBL" id="QGKW02002228">
    <property type="protein sequence ID" value="KAF2535148.1"/>
    <property type="molecule type" value="Genomic_DNA"/>
</dbReference>
<protein>
    <submittedName>
        <fullName evidence="1">Uncharacterized protein</fullName>
    </submittedName>
</protein>
<sequence length="197" mass="22106">MVRVRDRLSLVLRCLTPPPLSRPKGPFYSETHRFTLRAILRRFRSRVLRMISTAPPNSPGSQERVMGAKEVVDEGSTVGKSDLAAVSKKEVENLEISKGDEILEVEETQQEEENAYTRDNEVGGETNWALVSPTKVGRSPVRTPSQSEDLHISASKFAVLSVEEEQEEGEISEKGQVLPVIRSVRRKRQVQSVNRVL</sequence>
<gene>
    <name evidence="1" type="ORF">F2Q68_00021374</name>
</gene>
<accession>A0A8S9FSY2</accession>
<comment type="caution">
    <text evidence="1">The sequence shown here is derived from an EMBL/GenBank/DDBJ whole genome shotgun (WGS) entry which is preliminary data.</text>
</comment>
<evidence type="ECO:0000313" key="1">
    <source>
        <dbReference type="EMBL" id="KAF2535148.1"/>
    </source>
</evidence>